<dbReference type="InterPro" id="IPR019433">
    <property type="entry name" value="GPI_ManTrfase_II_coact_Pga1"/>
</dbReference>
<evidence type="ECO:0000313" key="3">
    <source>
        <dbReference type="EMBL" id="KAF4637530.1"/>
    </source>
</evidence>
<evidence type="ECO:0000256" key="1">
    <source>
        <dbReference type="SAM" id="MobiDB-lite"/>
    </source>
</evidence>
<dbReference type="Proteomes" id="UP000566819">
    <property type="component" value="Unassembled WGS sequence"/>
</dbReference>
<organism evidence="3 4">
    <name type="scientific">Cudoniella acicularis</name>
    <dbReference type="NCBI Taxonomy" id="354080"/>
    <lineage>
        <taxon>Eukaryota</taxon>
        <taxon>Fungi</taxon>
        <taxon>Dikarya</taxon>
        <taxon>Ascomycota</taxon>
        <taxon>Pezizomycotina</taxon>
        <taxon>Leotiomycetes</taxon>
        <taxon>Helotiales</taxon>
        <taxon>Tricladiaceae</taxon>
        <taxon>Cudoniella</taxon>
    </lineage>
</organism>
<feature type="region of interest" description="Disordered" evidence="1">
    <location>
        <begin position="1"/>
        <end position="20"/>
    </location>
</feature>
<evidence type="ECO:0000313" key="4">
    <source>
        <dbReference type="Proteomes" id="UP000566819"/>
    </source>
</evidence>
<dbReference type="PANTHER" id="PTHR28022:SF1">
    <property type="entry name" value="GPI MANNOSYLTRANSFERASE 2 SUBUNIT PGA1"/>
    <property type="match status" value="1"/>
</dbReference>
<comment type="caution">
    <text evidence="3">The sequence shown here is derived from an EMBL/GenBank/DDBJ whole genome shotgun (WGS) entry which is preliminary data.</text>
</comment>
<protein>
    <submittedName>
        <fullName evidence="3">Uncharacterized protein</fullName>
    </submittedName>
</protein>
<reference evidence="3 4" key="1">
    <citation type="submission" date="2020-03" db="EMBL/GenBank/DDBJ databases">
        <title>Draft Genome Sequence of Cudoniella acicularis.</title>
        <authorList>
            <person name="Buettner E."/>
            <person name="Kellner H."/>
        </authorList>
    </citation>
    <scope>NUCLEOTIDE SEQUENCE [LARGE SCALE GENOMIC DNA]</scope>
    <source>
        <strain evidence="3 4">DSM 108380</strain>
    </source>
</reference>
<dbReference type="PANTHER" id="PTHR28022">
    <property type="entry name" value="GPI MANNOSYLTRANSFERASE 2 SUBUNIT PGA1"/>
    <property type="match status" value="1"/>
</dbReference>
<dbReference type="AlphaFoldDB" id="A0A8H4WAB5"/>
<keyword evidence="2" id="KW-0812">Transmembrane</keyword>
<dbReference type="GO" id="GO:0000030">
    <property type="term" value="F:mannosyltransferase activity"/>
    <property type="evidence" value="ECO:0007669"/>
    <property type="project" value="TreeGrafter"/>
</dbReference>
<evidence type="ECO:0000256" key="2">
    <source>
        <dbReference type="SAM" id="Phobius"/>
    </source>
</evidence>
<gene>
    <name evidence="3" type="ORF">G7Y89_g561</name>
</gene>
<feature type="compositionally biased region" description="Polar residues" evidence="1">
    <location>
        <begin position="47"/>
        <end position="56"/>
    </location>
</feature>
<sequence>MGEPPGIFSIGLQKAKDMKQQPTSFRLETYDLPTVFETPELISSLAQYSESRQPNSIEDEDEKPEGSNRAKTSQHTSDDLTSTLFLQVFAAADYYTTNKTVMHNVPPVFVDIILDPYIFNVFPRSLIPTAAYIILLALGSWYISKFISKWFQNLAKEPISTDKKDR</sequence>
<keyword evidence="2" id="KW-0472">Membrane</keyword>
<dbReference type="GO" id="GO:0031501">
    <property type="term" value="C:mannosyltransferase complex"/>
    <property type="evidence" value="ECO:0007669"/>
    <property type="project" value="TreeGrafter"/>
</dbReference>
<proteinExistence type="predicted"/>
<keyword evidence="2" id="KW-1133">Transmembrane helix</keyword>
<dbReference type="OrthoDB" id="3360032at2759"/>
<name>A0A8H4WAB5_9HELO</name>
<feature type="region of interest" description="Disordered" evidence="1">
    <location>
        <begin position="47"/>
        <end position="76"/>
    </location>
</feature>
<dbReference type="GO" id="GO:0006506">
    <property type="term" value="P:GPI anchor biosynthetic process"/>
    <property type="evidence" value="ECO:0007669"/>
    <property type="project" value="TreeGrafter"/>
</dbReference>
<dbReference type="GO" id="GO:0005789">
    <property type="term" value="C:endoplasmic reticulum membrane"/>
    <property type="evidence" value="ECO:0007669"/>
    <property type="project" value="TreeGrafter"/>
</dbReference>
<feature type="transmembrane region" description="Helical" evidence="2">
    <location>
        <begin position="126"/>
        <end position="144"/>
    </location>
</feature>
<dbReference type="EMBL" id="JAAMPI010000020">
    <property type="protein sequence ID" value="KAF4637530.1"/>
    <property type="molecule type" value="Genomic_DNA"/>
</dbReference>
<accession>A0A8H4WAB5</accession>
<keyword evidence="4" id="KW-1185">Reference proteome</keyword>